<evidence type="ECO:0000313" key="1">
    <source>
        <dbReference type="EMBL" id="CAI9696205.1"/>
    </source>
</evidence>
<accession>A0ACB0E6C3</accession>
<sequence length="144" mass="14610">MHWGTARPRLSSTALVHSRHSEGAAPGAEGVKAALRPSVVVGRATIPPSACCGLGGGGDTQMAPDSVTVRWGLRGNSLGGLLAHEVPAGNGLSRDCSQSTEPGAGEAPASAWLVGHGGACAVRGLKNSSFGFRFRNQQTLRSAQ</sequence>
<protein>
    <submittedName>
        <fullName evidence="1">Uncharacterized protein</fullName>
    </submittedName>
</protein>
<name>A0ACB0E6C3_RANTA</name>
<dbReference type="EMBL" id="OX596100">
    <property type="protein sequence ID" value="CAI9696205.1"/>
    <property type="molecule type" value="Genomic_DNA"/>
</dbReference>
<proteinExistence type="predicted"/>
<organism evidence="1 2">
    <name type="scientific">Rangifer tarandus platyrhynchus</name>
    <name type="common">Svalbard reindeer</name>
    <dbReference type="NCBI Taxonomy" id="3082113"/>
    <lineage>
        <taxon>Eukaryota</taxon>
        <taxon>Metazoa</taxon>
        <taxon>Chordata</taxon>
        <taxon>Craniata</taxon>
        <taxon>Vertebrata</taxon>
        <taxon>Euteleostomi</taxon>
        <taxon>Mammalia</taxon>
        <taxon>Eutheria</taxon>
        <taxon>Laurasiatheria</taxon>
        <taxon>Artiodactyla</taxon>
        <taxon>Ruminantia</taxon>
        <taxon>Pecora</taxon>
        <taxon>Cervidae</taxon>
        <taxon>Odocoileinae</taxon>
        <taxon>Rangifer</taxon>
    </lineage>
</organism>
<dbReference type="Proteomes" id="UP001162501">
    <property type="component" value="Chromosome 16"/>
</dbReference>
<reference evidence="1" key="1">
    <citation type="submission" date="2023-05" db="EMBL/GenBank/DDBJ databases">
        <authorList>
            <consortium name="ELIXIR-Norway"/>
        </authorList>
    </citation>
    <scope>NUCLEOTIDE SEQUENCE</scope>
</reference>
<evidence type="ECO:0000313" key="2">
    <source>
        <dbReference type="Proteomes" id="UP001162501"/>
    </source>
</evidence>
<gene>
    <name evidence="1" type="ORF">MRATA1EN3_LOCUS7418</name>
</gene>